<dbReference type="AlphaFoldDB" id="A0A101N686"/>
<gene>
    <name evidence="2" type="ORF">AQI94_18165</name>
</gene>
<dbReference type="RefSeq" id="WP_031051595.1">
    <property type="nucleotide sequence ID" value="NZ_JBEYZI010000084.1"/>
</dbReference>
<dbReference type="Proteomes" id="UP000053039">
    <property type="component" value="Unassembled WGS sequence"/>
</dbReference>
<evidence type="ECO:0000313" key="3">
    <source>
        <dbReference type="Proteomes" id="UP000053039"/>
    </source>
</evidence>
<protein>
    <submittedName>
        <fullName evidence="2">Uncharacterized protein</fullName>
    </submittedName>
</protein>
<dbReference type="OrthoDB" id="9936332at2"/>
<comment type="caution">
    <text evidence="2">The sequence shown here is derived from an EMBL/GenBank/DDBJ whole genome shotgun (WGS) entry which is preliminary data.</text>
</comment>
<feature type="region of interest" description="Disordered" evidence="1">
    <location>
        <begin position="80"/>
        <end position="101"/>
    </location>
</feature>
<organism evidence="2 3">
    <name type="scientific">Streptomyces pseudovenezuelae</name>
    <dbReference type="NCBI Taxonomy" id="67350"/>
    <lineage>
        <taxon>Bacteria</taxon>
        <taxon>Bacillati</taxon>
        <taxon>Actinomycetota</taxon>
        <taxon>Actinomycetes</taxon>
        <taxon>Kitasatosporales</taxon>
        <taxon>Streptomycetaceae</taxon>
        <taxon>Streptomyces</taxon>
        <taxon>Streptomyces aurantiacus group</taxon>
    </lineage>
</organism>
<reference evidence="2 3" key="1">
    <citation type="submission" date="2015-10" db="EMBL/GenBank/DDBJ databases">
        <title>Draft genome sequence of Streptomyces pseudovenezuelae DSM 40212, type strain for the species Streptomyces pseudovenezuelae.</title>
        <authorList>
            <person name="Ruckert C."/>
            <person name="Winkler A."/>
            <person name="Kalinowski J."/>
            <person name="Kampfer P."/>
            <person name="Glaeser S."/>
        </authorList>
    </citation>
    <scope>NUCLEOTIDE SEQUENCE [LARGE SCALE GENOMIC DNA]</scope>
    <source>
        <strain evidence="2 3">DSM 40212</strain>
    </source>
</reference>
<evidence type="ECO:0000256" key="1">
    <source>
        <dbReference type="SAM" id="MobiDB-lite"/>
    </source>
</evidence>
<sequence>MTVKADISFRVPAPLSTEEVFDLLFRPDSGLVRSAETPVADSELSFEFDTLVSIGTLVISVVQAPLALAQLVELVRQRQRRGDSADASGTNARATPAPPPVEINITVEGARYNIAELTPEQIRRLLEP</sequence>
<dbReference type="EMBL" id="LMWM01000018">
    <property type="protein sequence ID" value="KUM87274.1"/>
    <property type="molecule type" value="Genomic_DNA"/>
</dbReference>
<proteinExistence type="predicted"/>
<name>A0A101N686_9ACTN</name>
<evidence type="ECO:0000313" key="2">
    <source>
        <dbReference type="EMBL" id="KUM87274.1"/>
    </source>
</evidence>
<accession>A0A101N686</accession>